<organism evidence="2">
    <name type="scientific">viral metagenome</name>
    <dbReference type="NCBI Taxonomy" id="1070528"/>
    <lineage>
        <taxon>unclassified sequences</taxon>
        <taxon>metagenomes</taxon>
        <taxon>organismal metagenomes</taxon>
    </lineage>
</organism>
<sequence>MSKLVARIQKRIDTLVQEEQELTQELQQLKQREQEIIEQLLRKDGAVVEMRKLIEGAEK</sequence>
<reference evidence="2" key="1">
    <citation type="submission" date="2020-03" db="EMBL/GenBank/DDBJ databases">
        <title>The deep terrestrial virosphere.</title>
        <authorList>
            <person name="Holmfeldt K."/>
            <person name="Nilsson E."/>
            <person name="Simone D."/>
            <person name="Lopez-Fernandez M."/>
            <person name="Wu X."/>
            <person name="de Brujin I."/>
            <person name="Lundin D."/>
            <person name="Andersson A."/>
            <person name="Bertilsson S."/>
            <person name="Dopson M."/>
        </authorList>
    </citation>
    <scope>NUCLEOTIDE SEQUENCE</scope>
    <source>
        <strain evidence="2">TM448A04350</strain>
        <strain evidence="3">TM448B01915</strain>
    </source>
</reference>
<dbReference type="EMBL" id="MT144842">
    <property type="protein sequence ID" value="QJI00304.1"/>
    <property type="molecule type" value="Genomic_DNA"/>
</dbReference>
<proteinExistence type="predicted"/>
<gene>
    <name evidence="2" type="ORF">TM448A04350_0010</name>
    <name evidence="3" type="ORF">TM448B01915_0009</name>
</gene>
<evidence type="ECO:0000256" key="1">
    <source>
        <dbReference type="SAM" id="Coils"/>
    </source>
</evidence>
<protein>
    <submittedName>
        <fullName evidence="2">Uncharacterized protein</fullName>
    </submittedName>
</protein>
<keyword evidence="1" id="KW-0175">Coiled coil</keyword>
<feature type="coiled-coil region" evidence="1">
    <location>
        <begin position="5"/>
        <end position="43"/>
    </location>
</feature>
<dbReference type="AlphaFoldDB" id="A0A6H2A3F7"/>
<dbReference type="EMBL" id="MT144477">
    <property type="protein sequence ID" value="QJA54107.1"/>
    <property type="molecule type" value="Genomic_DNA"/>
</dbReference>
<evidence type="ECO:0000313" key="3">
    <source>
        <dbReference type="EMBL" id="QJI00304.1"/>
    </source>
</evidence>
<evidence type="ECO:0000313" key="2">
    <source>
        <dbReference type="EMBL" id="QJA54107.1"/>
    </source>
</evidence>
<accession>A0A6H2A3F7</accession>
<name>A0A6H2A3F7_9ZZZZ</name>